<sequence>MDVIPEENEVQDLNSRGIIHFSDYLISPQELTITNMLRDYHFTYSGFVKFDSPSQLILAMPKHTSGSLLSSARSFLYGRSTVKMKTARGQGVVTAVVLISAVGDEIDFEFIGGELHNTQSNYYHQGKLNHTRMQKFMLTSDSFENTHIYEIDWDEDRILWIVDGEVKRTLYKKDTWNDEEQKYEYPETPMRLQVSVWPAGNADADPGTIMWAGGLIDWENSPDITEKGQYYAVVESVAITPYQNQFWPSIVAELEKSHLPIDASSMEDITYNYNYTKTNSPTSFENSVIWIKGKVPYLTYTSNDGLNPGQFGTRNPLNKKNEIERFAERKKKLSTSHKFVQDTSKSTSEDEESLSHENTSGNNHNIATNTGFSDHHRNPFRKLLIFFRQ</sequence>
<accession>A0A0A8LBJ5</accession>
<evidence type="ECO:0000256" key="1">
    <source>
        <dbReference type="SAM" id="MobiDB-lite"/>
    </source>
</evidence>
<reference evidence="3 4" key="1">
    <citation type="submission" date="2014-03" db="EMBL/GenBank/DDBJ databases">
        <title>The genome of Kluyveromyces dobzhanskii.</title>
        <authorList>
            <person name="Nystedt B."/>
            <person name="Astrom S."/>
        </authorList>
    </citation>
    <scope>NUCLEOTIDE SEQUENCE [LARGE SCALE GENOMIC DNA]</scope>
    <source>
        <strain evidence="3 4">CBS 2104</strain>
    </source>
</reference>
<dbReference type="EMBL" id="CCBQ010000045">
    <property type="protein sequence ID" value="CDO95560.1"/>
    <property type="molecule type" value="Genomic_DNA"/>
</dbReference>
<feature type="compositionally biased region" description="Polar residues" evidence="1">
    <location>
        <begin position="356"/>
        <end position="372"/>
    </location>
</feature>
<dbReference type="GO" id="GO:0009277">
    <property type="term" value="C:fungal-type cell wall"/>
    <property type="evidence" value="ECO:0007669"/>
    <property type="project" value="TreeGrafter"/>
</dbReference>
<dbReference type="GO" id="GO:0031505">
    <property type="term" value="P:fungal-type cell wall organization"/>
    <property type="evidence" value="ECO:0007669"/>
    <property type="project" value="TreeGrafter"/>
</dbReference>
<keyword evidence="4" id="KW-1185">Reference proteome</keyword>
<dbReference type="PROSITE" id="PS51762">
    <property type="entry name" value="GH16_2"/>
    <property type="match status" value="1"/>
</dbReference>
<feature type="domain" description="GH16" evidence="2">
    <location>
        <begin position="1"/>
        <end position="227"/>
    </location>
</feature>
<protein>
    <submittedName>
        <fullName evidence="3">WGS project CCBQ000000000 data, contig 00015</fullName>
    </submittedName>
</protein>
<proteinExistence type="predicted"/>
<dbReference type="OrthoDB" id="4781at2759"/>
<dbReference type="PANTHER" id="PTHR10963">
    <property type="entry name" value="GLYCOSYL HYDROLASE-RELATED"/>
    <property type="match status" value="1"/>
</dbReference>
<dbReference type="Gene3D" id="2.60.120.200">
    <property type="match status" value="1"/>
</dbReference>
<dbReference type="GO" id="GO:0016757">
    <property type="term" value="F:glycosyltransferase activity"/>
    <property type="evidence" value="ECO:0007669"/>
    <property type="project" value="TreeGrafter"/>
</dbReference>
<dbReference type="AlphaFoldDB" id="A0A0A8LBJ5"/>
<evidence type="ECO:0000313" key="4">
    <source>
        <dbReference type="Proteomes" id="UP000031516"/>
    </source>
</evidence>
<dbReference type="InterPro" id="IPR013320">
    <property type="entry name" value="ConA-like_dom_sf"/>
</dbReference>
<dbReference type="GO" id="GO:0005975">
    <property type="term" value="P:carbohydrate metabolic process"/>
    <property type="evidence" value="ECO:0007669"/>
    <property type="project" value="InterPro"/>
</dbReference>
<dbReference type="InterPro" id="IPR000757">
    <property type="entry name" value="Beta-glucanase-like"/>
</dbReference>
<evidence type="ECO:0000259" key="2">
    <source>
        <dbReference type="PROSITE" id="PS51762"/>
    </source>
</evidence>
<dbReference type="PANTHER" id="PTHR10963:SF69">
    <property type="entry name" value="GLYCOSIDASE CRR1-RELATED"/>
    <property type="match status" value="1"/>
</dbReference>
<evidence type="ECO:0000313" key="3">
    <source>
        <dbReference type="EMBL" id="CDO95560.1"/>
    </source>
</evidence>
<dbReference type="Proteomes" id="UP000031516">
    <property type="component" value="Unassembled WGS sequence"/>
</dbReference>
<feature type="region of interest" description="Disordered" evidence="1">
    <location>
        <begin position="331"/>
        <end position="374"/>
    </location>
</feature>
<dbReference type="GO" id="GO:0004553">
    <property type="term" value="F:hydrolase activity, hydrolyzing O-glycosyl compounds"/>
    <property type="evidence" value="ECO:0007669"/>
    <property type="project" value="InterPro"/>
</dbReference>
<comment type="caution">
    <text evidence="3">The sequence shown here is derived from an EMBL/GenBank/DDBJ whole genome shotgun (WGS) entry which is preliminary data.</text>
</comment>
<dbReference type="SUPFAM" id="SSF49899">
    <property type="entry name" value="Concanavalin A-like lectins/glucanases"/>
    <property type="match status" value="1"/>
</dbReference>
<name>A0A0A8LBJ5_9SACH</name>
<dbReference type="Pfam" id="PF00722">
    <property type="entry name" value="Glyco_hydro_16"/>
    <property type="match status" value="1"/>
</dbReference>
<organism evidence="3 4">
    <name type="scientific">Kluyveromyces dobzhanskii CBS 2104</name>
    <dbReference type="NCBI Taxonomy" id="1427455"/>
    <lineage>
        <taxon>Eukaryota</taxon>
        <taxon>Fungi</taxon>
        <taxon>Dikarya</taxon>
        <taxon>Ascomycota</taxon>
        <taxon>Saccharomycotina</taxon>
        <taxon>Saccharomycetes</taxon>
        <taxon>Saccharomycetales</taxon>
        <taxon>Saccharomycetaceae</taxon>
        <taxon>Kluyveromyces</taxon>
    </lineage>
</organism>
<dbReference type="InterPro" id="IPR050546">
    <property type="entry name" value="Glycosyl_Hydrlase_16"/>
</dbReference>
<dbReference type="CDD" id="cd02183">
    <property type="entry name" value="GH16_fungal_CRH1_transglycosylase"/>
    <property type="match status" value="1"/>
</dbReference>
<gene>
    <name evidence="3" type="ORF">KLDO_g3795</name>
</gene>